<name>A0A9D1DXX7_9FIRM</name>
<feature type="transmembrane region" description="Helical" evidence="1">
    <location>
        <begin position="12"/>
        <end position="32"/>
    </location>
</feature>
<comment type="caution">
    <text evidence="2">The sequence shown here is derived from an EMBL/GenBank/DDBJ whole genome shotgun (WGS) entry which is preliminary data.</text>
</comment>
<sequence>MGKIFGYELRRLLGNKFSAGLAVLTLAYSYWVMNEEVILGIANTAPFSPWSFGVYLGRVMPVLSAALLFLLSFYHSPEAERVRPLFDAAMTAPGAYRA</sequence>
<reference evidence="2" key="2">
    <citation type="journal article" date="2021" name="PeerJ">
        <title>Extensive microbial diversity within the chicken gut microbiome revealed by metagenomics and culture.</title>
        <authorList>
            <person name="Gilroy R."/>
            <person name="Ravi A."/>
            <person name="Getino M."/>
            <person name="Pursley I."/>
            <person name="Horton D.L."/>
            <person name="Alikhan N.F."/>
            <person name="Baker D."/>
            <person name="Gharbi K."/>
            <person name="Hall N."/>
            <person name="Watson M."/>
            <person name="Adriaenssens E.M."/>
            <person name="Foster-Nyarko E."/>
            <person name="Jarju S."/>
            <person name="Secka A."/>
            <person name="Antonio M."/>
            <person name="Oren A."/>
            <person name="Chaudhuri R.R."/>
            <person name="La Ragione R."/>
            <person name="Hildebrand F."/>
            <person name="Pallen M.J."/>
        </authorList>
    </citation>
    <scope>NUCLEOTIDE SEQUENCE</scope>
    <source>
        <strain evidence="2">CHK189-12415</strain>
    </source>
</reference>
<feature type="transmembrane region" description="Helical" evidence="1">
    <location>
        <begin position="52"/>
        <end position="74"/>
    </location>
</feature>
<proteinExistence type="predicted"/>
<gene>
    <name evidence="2" type="ORF">IAB37_05315</name>
</gene>
<dbReference type="AlphaFoldDB" id="A0A9D1DXX7"/>
<feature type="non-terminal residue" evidence="2">
    <location>
        <position position="98"/>
    </location>
</feature>
<keyword evidence="1" id="KW-1133">Transmembrane helix</keyword>
<reference evidence="2" key="1">
    <citation type="submission" date="2020-10" db="EMBL/GenBank/DDBJ databases">
        <authorList>
            <person name="Gilroy R."/>
        </authorList>
    </citation>
    <scope>NUCLEOTIDE SEQUENCE</scope>
    <source>
        <strain evidence="2">CHK189-12415</strain>
    </source>
</reference>
<dbReference type="Proteomes" id="UP000824241">
    <property type="component" value="Unassembled WGS sequence"/>
</dbReference>
<keyword evidence="1" id="KW-0812">Transmembrane</keyword>
<dbReference type="EMBL" id="DVHA01000171">
    <property type="protein sequence ID" value="HIR60978.1"/>
    <property type="molecule type" value="Genomic_DNA"/>
</dbReference>
<keyword evidence="1" id="KW-0472">Membrane</keyword>
<accession>A0A9D1DXX7</accession>
<protein>
    <submittedName>
        <fullName evidence="2">Uncharacterized protein</fullName>
    </submittedName>
</protein>
<evidence type="ECO:0000313" key="3">
    <source>
        <dbReference type="Proteomes" id="UP000824241"/>
    </source>
</evidence>
<organism evidence="2 3">
    <name type="scientific">Candidatus Faecivivens stercoravium</name>
    <dbReference type="NCBI Taxonomy" id="2840803"/>
    <lineage>
        <taxon>Bacteria</taxon>
        <taxon>Bacillati</taxon>
        <taxon>Bacillota</taxon>
        <taxon>Clostridia</taxon>
        <taxon>Eubacteriales</taxon>
        <taxon>Oscillospiraceae</taxon>
        <taxon>Oscillospiraceae incertae sedis</taxon>
        <taxon>Candidatus Faecivivens</taxon>
    </lineage>
</organism>
<evidence type="ECO:0000256" key="1">
    <source>
        <dbReference type="SAM" id="Phobius"/>
    </source>
</evidence>
<evidence type="ECO:0000313" key="2">
    <source>
        <dbReference type="EMBL" id="HIR60978.1"/>
    </source>
</evidence>